<accession>A0ACC2LPU6</accession>
<name>A0ACC2LPU6_PERAE</name>
<sequence length="114" mass="12384">MSLLASCFLLSPEKERRPLKGWCQSEMRKTNRTASAILVDAKYVDRRRRTHLDFYNSSLQKQEASPALLISTIFVPSSPCLGVGNSFASAIVASITGSSSSLAVEPHLLALAES</sequence>
<keyword evidence="2" id="KW-1185">Reference proteome</keyword>
<reference evidence="1 2" key="1">
    <citation type="journal article" date="2022" name="Hortic Res">
        <title>A haplotype resolved chromosomal level avocado genome allows analysis of novel avocado genes.</title>
        <authorList>
            <person name="Nath O."/>
            <person name="Fletcher S.J."/>
            <person name="Hayward A."/>
            <person name="Shaw L.M."/>
            <person name="Masouleh A.K."/>
            <person name="Furtado A."/>
            <person name="Henry R.J."/>
            <person name="Mitter N."/>
        </authorList>
    </citation>
    <scope>NUCLEOTIDE SEQUENCE [LARGE SCALE GENOMIC DNA]</scope>
    <source>
        <strain evidence="2">cv. Hass</strain>
    </source>
</reference>
<organism evidence="1 2">
    <name type="scientific">Persea americana</name>
    <name type="common">Avocado</name>
    <dbReference type="NCBI Taxonomy" id="3435"/>
    <lineage>
        <taxon>Eukaryota</taxon>
        <taxon>Viridiplantae</taxon>
        <taxon>Streptophyta</taxon>
        <taxon>Embryophyta</taxon>
        <taxon>Tracheophyta</taxon>
        <taxon>Spermatophyta</taxon>
        <taxon>Magnoliopsida</taxon>
        <taxon>Magnoliidae</taxon>
        <taxon>Laurales</taxon>
        <taxon>Lauraceae</taxon>
        <taxon>Persea</taxon>
    </lineage>
</organism>
<proteinExistence type="predicted"/>
<dbReference type="EMBL" id="CM056811">
    <property type="protein sequence ID" value="KAJ8635407.1"/>
    <property type="molecule type" value="Genomic_DNA"/>
</dbReference>
<dbReference type="Proteomes" id="UP001234297">
    <property type="component" value="Chromosome 3"/>
</dbReference>
<protein>
    <submittedName>
        <fullName evidence="1">Uncharacterized protein</fullName>
    </submittedName>
</protein>
<gene>
    <name evidence="1" type="ORF">MRB53_009674</name>
</gene>
<evidence type="ECO:0000313" key="1">
    <source>
        <dbReference type="EMBL" id="KAJ8635407.1"/>
    </source>
</evidence>
<comment type="caution">
    <text evidence="1">The sequence shown here is derived from an EMBL/GenBank/DDBJ whole genome shotgun (WGS) entry which is preliminary data.</text>
</comment>
<evidence type="ECO:0000313" key="2">
    <source>
        <dbReference type="Proteomes" id="UP001234297"/>
    </source>
</evidence>